<dbReference type="STRING" id="370979.SAMN05443663_104176"/>
<accession>A0A1M5NDP6</accession>
<gene>
    <name evidence="2" type="ORF">SAMN05443663_104176</name>
</gene>
<evidence type="ECO:0000313" key="2">
    <source>
        <dbReference type="EMBL" id="SHG87736.1"/>
    </source>
</evidence>
<proteinExistence type="predicted"/>
<reference evidence="3" key="1">
    <citation type="submission" date="2016-11" db="EMBL/GenBank/DDBJ databases">
        <authorList>
            <person name="Varghese N."/>
            <person name="Submissions S."/>
        </authorList>
    </citation>
    <scope>NUCLEOTIDE SEQUENCE [LARGE SCALE GENOMIC DNA]</scope>
    <source>
        <strain evidence="3">DSM 17963</strain>
    </source>
</reference>
<name>A0A1M5NDP6_9FLAO</name>
<keyword evidence="1" id="KW-0812">Transmembrane</keyword>
<dbReference type="AlphaFoldDB" id="A0A1M5NDP6"/>
<organism evidence="2 3">
    <name type="scientific">Flavobacterium defluvii</name>
    <dbReference type="NCBI Taxonomy" id="370979"/>
    <lineage>
        <taxon>Bacteria</taxon>
        <taxon>Pseudomonadati</taxon>
        <taxon>Bacteroidota</taxon>
        <taxon>Flavobacteriia</taxon>
        <taxon>Flavobacteriales</taxon>
        <taxon>Flavobacteriaceae</taxon>
        <taxon>Flavobacterium</taxon>
    </lineage>
</organism>
<protein>
    <submittedName>
        <fullName evidence="2">Uncharacterized protein</fullName>
    </submittedName>
</protein>
<keyword evidence="1" id="KW-1133">Transmembrane helix</keyword>
<keyword evidence="3" id="KW-1185">Reference proteome</keyword>
<keyword evidence="1" id="KW-0472">Membrane</keyword>
<feature type="transmembrane region" description="Helical" evidence="1">
    <location>
        <begin position="6"/>
        <end position="26"/>
    </location>
</feature>
<dbReference type="Proteomes" id="UP000184071">
    <property type="component" value="Unassembled WGS sequence"/>
</dbReference>
<sequence length="40" mass="4992">MSYKKALLFLIFSSIYEIFMNFNFLYKKNIYVCVIDYNFF</sequence>
<evidence type="ECO:0000313" key="3">
    <source>
        <dbReference type="Proteomes" id="UP000184071"/>
    </source>
</evidence>
<evidence type="ECO:0000256" key="1">
    <source>
        <dbReference type="SAM" id="Phobius"/>
    </source>
</evidence>
<dbReference type="EMBL" id="FQWC01000004">
    <property type="protein sequence ID" value="SHG87736.1"/>
    <property type="molecule type" value="Genomic_DNA"/>
</dbReference>